<dbReference type="STRING" id="1349767.GJA_4233"/>
<feature type="domain" description="Peptidase M24" evidence="1">
    <location>
        <begin position="147"/>
        <end position="350"/>
    </location>
</feature>
<dbReference type="InterPro" id="IPR000994">
    <property type="entry name" value="Pept_M24"/>
</dbReference>
<protein>
    <submittedName>
        <fullName evidence="2">Peptidase, M24 family</fullName>
        <ecNumber evidence="2">3.4.-.-</ecNumber>
    </submittedName>
</protein>
<reference evidence="2 3" key="1">
    <citation type="journal article" date="2015" name="Genome Announc.">
        <title>Genome Sequence of Mushroom Soft-Rot Pathogen Janthinobacterium agaricidamnosum.</title>
        <authorList>
            <person name="Graupner K."/>
            <person name="Lackner G."/>
            <person name="Hertweck C."/>
        </authorList>
    </citation>
    <scope>NUCLEOTIDE SEQUENCE [LARGE SCALE GENOMIC DNA]</scope>
    <source>
        <strain evidence="3">NBRC 102515 / DSM 9628</strain>
    </source>
</reference>
<organism evidence="2 3">
    <name type="scientific">Janthinobacterium agaricidamnosum NBRC 102515 = DSM 9628</name>
    <dbReference type="NCBI Taxonomy" id="1349767"/>
    <lineage>
        <taxon>Bacteria</taxon>
        <taxon>Pseudomonadati</taxon>
        <taxon>Pseudomonadota</taxon>
        <taxon>Betaproteobacteria</taxon>
        <taxon>Burkholderiales</taxon>
        <taxon>Oxalobacteraceae</taxon>
        <taxon>Janthinobacterium</taxon>
    </lineage>
</organism>
<evidence type="ECO:0000259" key="1">
    <source>
        <dbReference type="Pfam" id="PF00557"/>
    </source>
</evidence>
<dbReference type="EC" id="3.4.-.-" evidence="2"/>
<evidence type="ECO:0000313" key="3">
    <source>
        <dbReference type="Proteomes" id="UP000027604"/>
    </source>
</evidence>
<dbReference type="InterPro" id="IPR036005">
    <property type="entry name" value="Creatinase/aminopeptidase-like"/>
</dbReference>
<dbReference type="Gene3D" id="3.90.230.10">
    <property type="entry name" value="Creatinase/methionine aminopeptidase superfamily"/>
    <property type="match status" value="1"/>
</dbReference>
<keyword evidence="2" id="KW-0378">Hydrolase</keyword>
<dbReference type="InterPro" id="IPR050659">
    <property type="entry name" value="Peptidase_M24B"/>
</dbReference>
<keyword evidence="3" id="KW-1185">Reference proteome</keyword>
<dbReference type="AlphaFoldDB" id="W0VBV7"/>
<dbReference type="RefSeq" id="WP_038495654.1">
    <property type="nucleotide sequence ID" value="NZ_BCTH01000090.1"/>
</dbReference>
<name>W0VBV7_9BURK</name>
<dbReference type="OrthoDB" id="4850044at2"/>
<dbReference type="PANTHER" id="PTHR46112">
    <property type="entry name" value="AMINOPEPTIDASE"/>
    <property type="match status" value="1"/>
</dbReference>
<dbReference type="SUPFAM" id="SSF55920">
    <property type="entry name" value="Creatinase/aminopeptidase"/>
    <property type="match status" value="1"/>
</dbReference>
<dbReference type="CDD" id="cd01066">
    <property type="entry name" value="APP_MetAP"/>
    <property type="match status" value="1"/>
</dbReference>
<dbReference type="Proteomes" id="UP000027604">
    <property type="component" value="Chromosome I"/>
</dbReference>
<sequence length="380" mass="41145">MSRLATQEIRHKLARMRGWLEQYGAGAVRLRGAGWFAWATAGASNTVMLSADAGVAEVLVTPDAAYILTDDAEAARLRDEEVAGEWTWQLAPWAQHELREHFVHHAAAGKPVLSDCPAVCHLAAGAEQGLPVAAREERLVLLASEQERYRQVGRLAAAAIGETLRAARPGWTEYELAGAAAHALWSRGLQPVLVLAAGAARLPRYAHPLPGIAPLGRRAMLVLCARRFGLHASLSRLVRFRQAGHAAHDDESEQVRVQDEIRVMAIEAVALDACEAGRPLSMVYHALDSAYAYAGQPDAIHAHQQGGLTGYRARDLPATAHTEIGLKSGMALAVNPSLAGIRIEDTFLLHDDQLENLTFDARWPSVQVAGRSRPLCLELP</sequence>
<dbReference type="KEGG" id="jag:GJA_4233"/>
<dbReference type="PANTHER" id="PTHR46112:SF2">
    <property type="entry name" value="XAA-PRO AMINOPEPTIDASE P-RELATED"/>
    <property type="match status" value="1"/>
</dbReference>
<evidence type="ECO:0000313" key="2">
    <source>
        <dbReference type="EMBL" id="CDG84843.1"/>
    </source>
</evidence>
<proteinExistence type="predicted"/>
<dbReference type="GO" id="GO:0016787">
    <property type="term" value="F:hydrolase activity"/>
    <property type="evidence" value="ECO:0007669"/>
    <property type="project" value="UniProtKB-KW"/>
</dbReference>
<dbReference type="HOGENOM" id="CLU_053687_0_0_4"/>
<dbReference type="EMBL" id="HG322949">
    <property type="protein sequence ID" value="CDG84843.1"/>
    <property type="molecule type" value="Genomic_DNA"/>
</dbReference>
<accession>W0VBV7</accession>
<dbReference type="Pfam" id="PF00557">
    <property type="entry name" value="Peptidase_M24"/>
    <property type="match status" value="1"/>
</dbReference>
<gene>
    <name evidence="2" type="ORF">GJA_4233</name>
</gene>
<dbReference type="PATRIC" id="fig|1349767.4.peg.805"/>
<dbReference type="eggNOG" id="COG0006">
    <property type="taxonomic scope" value="Bacteria"/>
</dbReference>